<dbReference type="Pfam" id="PF01535">
    <property type="entry name" value="PPR"/>
    <property type="match status" value="4"/>
</dbReference>
<dbReference type="EMBL" id="JBBNAG010000007">
    <property type="protein sequence ID" value="KAK9119310.1"/>
    <property type="molecule type" value="Genomic_DNA"/>
</dbReference>
<dbReference type="InterPro" id="IPR011990">
    <property type="entry name" value="TPR-like_helical_dom_sf"/>
</dbReference>
<sequence length="572" mass="63588">MIRRNPNLSWPTQFQKCFFTSLKQQNLVPLLSSCSQISDASQIHAHMIKTGHDLIPFYLSKLLASSILDINYAESIFNKIKNPNLFMFNTMLRCYSLSKTPMQGLSLFKILRYEGVLTDQFSFVCVLKSCARGLALNFGQSIHGLVIVCGMELFINLRNTLLRVYGFCGRIGDAHQVFDEIPERRDLVSWNILIGCYLHGGQPYVVVDLFKQIRVNGIELNAVTIISVASAAYSDLESVCGGESLHGYCVKSGFCSELNVVSAIVRIYGRNGRMDYGRKVFDEMPKRDLVLWNCVIDGYAKNGLLYESLSLLQQMKFEQVKPNSATLAGLLSGCASAGALVIGKCVHEYIEEEESLELDAVLGTALMDMYSKCGLLEKAVDVFDKMQSKDVKSWTAMISAYGFHGRAFEAIRLLNSMEDAGVAPNEVTLLAVLTACSHGGLVMEGKNCFERMVRDHGLLPNIEHYGCMIDLLGRAGLLDDAYELIKSLPVEKDATAWRALLAACRVHGNVELSRIVEKALLDLGVEHPTDSILVSSAYAIAERWDDVARMRRLEEEKKMKKKVGSSSIQMDG</sequence>
<protein>
    <recommendedName>
        <fullName evidence="5">Pentatricopeptide repeat-containing protein</fullName>
    </recommendedName>
</protein>
<dbReference type="PANTHER" id="PTHR47926">
    <property type="entry name" value="PENTATRICOPEPTIDE REPEAT-CONTAINING PROTEIN"/>
    <property type="match status" value="1"/>
</dbReference>
<feature type="repeat" description="PPR" evidence="2">
    <location>
        <begin position="288"/>
        <end position="322"/>
    </location>
</feature>
<dbReference type="NCBIfam" id="TIGR00756">
    <property type="entry name" value="PPR"/>
    <property type="match status" value="5"/>
</dbReference>
<evidence type="ECO:0008006" key="5">
    <source>
        <dbReference type="Google" id="ProtNLM"/>
    </source>
</evidence>
<keyword evidence="4" id="KW-1185">Reference proteome</keyword>
<proteinExistence type="predicted"/>
<dbReference type="InterPro" id="IPR046960">
    <property type="entry name" value="PPR_At4g14850-like_plant"/>
</dbReference>
<comment type="caution">
    <text evidence="3">The sequence shown here is derived from an EMBL/GenBank/DDBJ whole genome shotgun (WGS) entry which is preliminary data.</text>
</comment>
<name>A0AAP0IQE3_9MAGN</name>
<dbReference type="InterPro" id="IPR046848">
    <property type="entry name" value="E_motif"/>
</dbReference>
<dbReference type="GO" id="GO:0003723">
    <property type="term" value="F:RNA binding"/>
    <property type="evidence" value="ECO:0007669"/>
    <property type="project" value="InterPro"/>
</dbReference>
<dbReference type="FunFam" id="1.25.40.10:FF:000184">
    <property type="entry name" value="Pentatricopeptide repeat-containing protein, chloroplastic"/>
    <property type="match status" value="1"/>
</dbReference>
<dbReference type="AlphaFoldDB" id="A0AAP0IQE3"/>
<evidence type="ECO:0000256" key="2">
    <source>
        <dbReference type="PROSITE-ProRule" id="PRU00708"/>
    </source>
</evidence>
<dbReference type="PROSITE" id="PS51257">
    <property type="entry name" value="PROKAR_LIPOPROTEIN"/>
    <property type="match status" value="1"/>
</dbReference>
<dbReference type="Pfam" id="PF13041">
    <property type="entry name" value="PPR_2"/>
    <property type="match status" value="2"/>
</dbReference>
<evidence type="ECO:0000256" key="1">
    <source>
        <dbReference type="ARBA" id="ARBA00022737"/>
    </source>
</evidence>
<evidence type="ECO:0000313" key="3">
    <source>
        <dbReference type="EMBL" id="KAK9119310.1"/>
    </source>
</evidence>
<feature type="repeat" description="PPR" evidence="2">
    <location>
        <begin position="390"/>
        <end position="424"/>
    </location>
</feature>
<feature type="repeat" description="PPR" evidence="2">
    <location>
        <begin position="359"/>
        <end position="389"/>
    </location>
</feature>
<dbReference type="PROSITE" id="PS51375">
    <property type="entry name" value="PPR"/>
    <property type="match status" value="4"/>
</dbReference>
<gene>
    <name evidence="3" type="ORF">Scep_017403</name>
</gene>
<dbReference type="FunFam" id="1.25.40.10:FF:000343">
    <property type="entry name" value="Pentatricopeptide repeat-containing protein At3g58590"/>
    <property type="match status" value="1"/>
</dbReference>
<organism evidence="3 4">
    <name type="scientific">Stephania cephalantha</name>
    <dbReference type="NCBI Taxonomy" id="152367"/>
    <lineage>
        <taxon>Eukaryota</taxon>
        <taxon>Viridiplantae</taxon>
        <taxon>Streptophyta</taxon>
        <taxon>Embryophyta</taxon>
        <taxon>Tracheophyta</taxon>
        <taxon>Spermatophyta</taxon>
        <taxon>Magnoliopsida</taxon>
        <taxon>Ranunculales</taxon>
        <taxon>Menispermaceae</taxon>
        <taxon>Menispermoideae</taxon>
        <taxon>Cissampelideae</taxon>
        <taxon>Stephania</taxon>
    </lineage>
</organism>
<dbReference type="Pfam" id="PF20431">
    <property type="entry name" value="E_motif"/>
    <property type="match status" value="1"/>
</dbReference>
<keyword evidence="1" id="KW-0677">Repeat</keyword>
<dbReference type="Gene3D" id="1.25.40.10">
    <property type="entry name" value="Tetratricopeptide repeat domain"/>
    <property type="match status" value="5"/>
</dbReference>
<accession>A0AAP0IQE3</accession>
<reference evidence="3 4" key="1">
    <citation type="submission" date="2024-01" db="EMBL/GenBank/DDBJ databases">
        <title>Genome assemblies of Stephania.</title>
        <authorList>
            <person name="Yang L."/>
        </authorList>
    </citation>
    <scope>NUCLEOTIDE SEQUENCE [LARGE SCALE GENOMIC DNA]</scope>
    <source>
        <strain evidence="3">JXDWG</strain>
        <tissue evidence="3">Leaf</tissue>
    </source>
</reference>
<dbReference type="PANTHER" id="PTHR47926:SF490">
    <property type="entry name" value="REPEAT-LIKE SUPERFAMILY PROTEIN, PUTATIVE-RELATED"/>
    <property type="match status" value="1"/>
</dbReference>
<dbReference type="InterPro" id="IPR002885">
    <property type="entry name" value="PPR_rpt"/>
</dbReference>
<evidence type="ECO:0000313" key="4">
    <source>
        <dbReference type="Proteomes" id="UP001419268"/>
    </source>
</evidence>
<feature type="repeat" description="PPR" evidence="2">
    <location>
        <begin position="186"/>
        <end position="220"/>
    </location>
</feature>
<dbReference type="GO" id="GO:0009451">
    <property type="term" value="P:RNA modification"/>
    <property type="evidence" value="ECO:0007669"/>
    <property type="project" value="InterPro"/>
</dbReference>
<dbReference type="Proteomes" id="UP001419268">
    <property type="component" value="Unassembled WGS sequence"/>
</dbReference>